<dbReference type="PROSITE" id="PS51257">
    <property type="entry name" value="PROKAR_LIPOPROTEIN"/>
    <property type="match status" value="1"/>
</dbReference>
<proteinExistence type="predicted"/>
<dbReference type="RefSeq" id="WP_261493607.1">
    <property type="nucleotide sequence ID" value="NZ_JAOCQF010000001.1"/>
</dbReference>
<protein>
    <submittedName>
        <fullName evidence="2">GNAT family N-acetyltransferase</fullName>
    </submittedName>
</protein>
<evidence type="ECO:0000259" key="1">
    <source>
        <dbReference type="Pfam" id="PF13480"/>
    </source>
</evidence>
<dbReference type="Proteomes" id="UP001205601">
    <property type="component" value="Unassembled WGS sequence"/>
</dbReference>
<organism evidence="2 3">
    <name type="scientific">Albidovulum sediminis</name>
    <dbReference type="NCBI Taxonomy" id="3066345"/>
    <lineage>
        <taxon>Bacteria</taxon>
        <taxon>Pseudomonadati</taxon>
        <taxon>Pseudomonadota</taxon>
        <taxon>Alphaproteobacteria</taxon>
        <taxon>Rhodobacterales</taxon>
        <taxon>Paracoccaceae</taxon>
        <taxon>Albidovulum</taxon>
    </lineage>
</organism>
<feature type="domain" description="BioF2-like acetyltransferase" evidence="1">
    <location>
        <begin position="218"/>
        <end position="363"/>
    </location>
</feature>
<dbReference type="InterPro" id="IPR038740">
    <property type="entry name" value="BioF2-like_GNAT_dom"/>
</dbReference>
<dbReference type="EMBL" id="JAOCQF010000001">
    <property type="protein sequence ID" value="MCT8328164.1"/>
    <property type="molecule type" value="Genomic_DNA"/>
</dbReference>
<evidence type="ECO:0000313" key="2">
    <source>
        <dbReference type="EMBL" id="MCT8328164.1"/>
    </source>
</evidence>
<evidence type="ECO:0000313" key="3">
    <source>
        <dbReference type="Proteomes" id="UP001205601"/>
    </source>
</evidence>
<dbReference type="Pfam" id="PF13480">
    <property type="entry name" value="Acetyltransf_6"/>
    <property type="match status" value="1"/>
</dbReference>
<name>A0ABT2NGY8_9RHOB</name>
<comment type="caution">
    <text evidence="2">The sequence shown here is derived from an EMBL/GenBank/DDBJ whole genome shotgun (WGS) entry which is preliminary data.</text>
</comment>
<sequence>MNRSSVLRTDILAAAGAGAIAQACADAVSARLVGCGHADTAHPDARTGAGLLQEWEDFLAETRQSTRYNGARRFQARAAAVAAGAKDNWGEPVAALFSDTGVRALITGAARARGPWYGARRLSGLLPPLRCLSIPESGIVLGDQAAALDAVRRHLGALLDRGAVDRIDILNVPTDSALHAALARDLGGRFRVMSNDHVRHLRQLREPGSGAPIQQNSAKTRQSLRRKLRNLSDAFGGAFEFLRFDAPESTDRFVALAAEVTAHTYQVALNVGVKDDAPTRALARELAAEGLFRGYVFLGAGRPIAHVMGDLECGTFRLWATSFLPEWGRFSPGILLLDRVFDDLTEEGAERFDFGHGDAAYKRLLSTGSQTEADLTLYGPGKAAALAWAVHCVTVRCKSLLRQAAARWGVLDWLRKAGRGALRRMG</sequence>
<dbReference type="SUPFAM" id="SSF55729">
    <property type="entry name" value="Acyl-CoA N-acyltransferases (Nat)"/>
    <property type="match status" value="1"/>
</dbReference>
<dbReference type="InterPro" id="IPR016181">
    <property type="entry name" value="Acyl_CoA_acyltransferase"/>
</dbReference>
<accession>A0ABT2NGY8</accession>
<gene>
    <name evidence="2" type="ORF">N5I32_01400</name>
</gene>
<reference evidence="3" key="1">
    <citation type="submission" date="2023-07" db="EMBL/GenBank/DDBJ databases">
        <title>Defluviimonas sediminis sp. nov., isolated from mangrove sediment.</title>
        <authorList>
            <person name="Liu L."/>
            <person name="Li J."/>
            <person name="Huang Y."/>
            <person name="Pan J."/>
            <person name="Li M."/>
        </authorList>
    </citation>
    <scope>NUCLEOTIDE SEQUENCE [LARGE SCALE GENOMIC DNA]</scope>
    <source>
        <strain evidence="3">FT324</strain>
    </source>
</reference>
<keyword evidence="3" id="KW-1185">Reference proteome</keyword>